<sequence length="100" mass="11058">MYVDVHLEIGSLGELSRSQRVALWDLAIAETKFIFAKYRKPGYIFPTWVGGVGAHFTALRAREQLVLDAIDSIETGARFAYGPIKTGMSPCPVTAMPRVE</sequence>
<organism evidence="1 2">
    <name type="scientific">Pseudoclavibacter endophyticus</name>
    <dbReference type="NCBI Taxonomy" id="1778590"/>
    <lineage>
        <taxon>Bacteria</taxon>
        <taxon>Bacillati</taxon>
        <taxon>Actinomycetota</taxon>
        <taxon>Actinomycetes</taxon>
        <taxon>Micrococcales</taxon>
        <taxon>Microbacteriaceae</taxon>
        <taxon>Pseudoclavibacter</taxon>
    </lineage>
</organism>
<dbReference type="RefSeq" id="WP_158029602.1">
    <property type="nucleotide sequence ID" value="NZ_BMHG01000001.1"/>
</dbReference>
<keyword evidence="2" id="KW-1185">Reference proteome</keyword>
<evidence type="ECO:0000313" key="1">
    <source>
        <dbReference type="EMBL" id="KAB1648407.1"/>
    </source>
</evidence>
<proteinExistence type="predicted"/>
<comment type="caution">
    <text evidence="1">The sequence shown here is derived from an EMBL/GenBank/DDBJ whole genome shotgun (WGS) entry which is preliminary data.</text>
</comment>
<name>A0A6H9WIR2_9MICO</name>
<gene>
    <name evidence="1" type="ORF">F8O04_12035</name>
</gene>
<accession>A0A6H9WIR2</accession>
<dbReference type="AlphaFoldDB" id="A0A6H9WIR2"/>
<protein>
    <submittedName>
        <fullName evidence="1">Uncharacterized protein</fullName>
    </submittedName>
</protein>
<dbReference type="EMBL" id="WBJY01000002">
    <property type="protein sequence ID" value="KAB1648407.1"/>
    <property type="molecule type" value="Genomic_DNA"/>
</dbReference>
<reference evidence="1 2" key="1">
    <citation type="submission" date="2019-09" db="EMBL/GenBank/DDBJ databases">
        <title>Phylogeny of genus Pseudoclavibacter and closely related genus.</title>
        <authorList>
            <person name="Li Y."/>
        </authorList>
    </citation>
    <scope>NUCLEOTIDE SEQUENCE [LARGE SCALE GENOMIC DNA]</scope>
    <source>
        <strain evidence="1 2">EGI 60007</strain>
    </source>
</reference>
<dbReference type="Proteomes" id="UP000431744">
    <property type="component" value="Unassembled WGS sequence"/>
</dbReference>
<evidence type="ECO:0000313" key="2">
    <source>
        <dbReference type="Proteomes" id="UP000431744"/>
    </source>
</evidence>